<dbReference type="Gene3D" id="3.10.400.10">
    <property type="entry name" value="Sulfate adenylyltransferase"/>
    <property type="match status" value="1"/>
</dbReference>
<name>A0A6N7W7F5_9ACTO</name>
<evidence type="ECO:0000313" key="1">
    <source>
        <dbReference type="EMBL" id="MSS84433.1"/>
    </source>
</evidence>
<organism evidence="1 2">
    <name type="scientific">Scrofimicrobium canadense</name>
    <dbReference type="NCBI Taxonomy" id="2652290"/>
    <lineage>
        <taxon>Bacteria</taxon>
        <taxon>Bacillati</taxon>
        <taxon>Actinomycetota</taxon>
        <taxon>Actinomycetes</taxon>
        <taxon>Actinomycetales</taxon>
        <taxon>Actinomycetaceae</taxon>
        <taxon>Scrofimicrobium</taxon>
    </lineage>
</organism>
<proteinExistence type="predicted"/>
<dbReference type="Proteomes" id="UP000470875">
    <property type="component" value="Unassembled WGS sequence"/>
</dbReference>
<reference evidence="1 2" key="1">
    <citation type="submission" date="2019-08" db="EMBL/GenBank/DDBJ databases">
        <title>In-depth cultivation of the pig gut microbiome towards novel bacterial diversity and tailored functional studies.</title>
        <authorList>
            <person name="Wylensek D."/>
            <person name="Hitch T.C.A."/>
            <person name="Clavel T."/>
        </authorList>
    </citation>
    <scope>NUCLEOTIDE SEQUENCE [LARGE SCALE GENOMIC DNA]</scope>
    <source>
        <strain evidence="1 2">WB03_NA08</strain>
    </source>
</reference>
<dbReference type="RefSeq" id="WP_154544792.1">
    <property type="nucleotide sequence ID" value="NZ_VULO01000007.1"/>
</dbReference>
<protein>
    <submittedName>
        <fullName evidence="1">Uncharacterized protein</fullName>
    </submittedName>
</protein>
<comment type="caution">
    <text evidence="1">The sequence shown here is derived from an EMBL/GenBank/DDBJ whole genome shotgun (WGS) entry which is preliminary data.</text>
</comment>
<sequence length="143" mass="15854">MITVAFSHTWHDGNMENTGLSEPVEEAVMAFWAISRESVGMTRIENLVGPQQRAALRPPAVHLSEDPAEATDLAVKIAEGELTELVSEEEHFDELPRVGDLMIVCDGEGIPRSLVQTTEVSTRDKLVTERLVSLYPKQLSKKK</sequence>
<dbReference type="AlphaFoldDB" id="A0A6N7W7F5"/>
<accession>A0A6N7W7F5</accession>
<keyword evidence="2" id="KW-1185">Reference proteome</keyword>
<dbReference type="EMBL" id="VULO01000007">
    <property type="protein sequence ID" value="MSS84433.1"/>
    <property type="molecule type" value="Genomic_DNA"/>
</dbReference>
<evidence type="ECO:0000313" key="2">
    <source>
        <dbReference type="Proteomes" id="UP000470875"/>
    </source>
</evidence>
<gene>
    <name evidence="1" type="ORF">FYJ24_06585</name>
</gene>